<feature type="region of interest" description="Disordered" evidence="1">
    <location>
        <begin position="1"/>
        <end position="42"/>
    </location>
</feature>
<protein>
    <submittedName>
        <fullName evidence="2">Uncharacterized protein</fullName>
    </submittedName>
</protein>
<dbReference type="AlphaFoldDB" id="A0A512DDF9"/>
<sequence>MTATPTTTAPRPTLDARSTAAAPPALAPGRLPTELPAEPPSRLPLEVLTGLRDELRDALEAAAEQDPDELASHTPGGARLLSLAARARRAVRALGAPAGVPLTDGPGVVVLRDAATTASLLDAAFDPRFTRRLG</sequence>
<comment type="caution">
    <text evidence="2">The sequence shown here is derived from an EMBL/GenBank/DDBJ whole genome shotgun (WGS) entry which is preliminary data.</text>
</comment>
<keyword evidence="3" id="KW-1185">Reference proteome</keyword>
<gene>
    <name evidence="2" type="ORF">CAE01nite_19750</name>
</gene>
<evidence type="ECO:0000256" key="1">
    <source>
        <dbReference type="SAM" id="MobiDB-lite"/>
    </source>
</evidence>
<name>A0A512DDF9_9CELL</name>
<proteinExistence type="predicted"/>
<dbReference type="Proteomes" id="UP000321181">
    <property type="component" value="Unassembled WGS sequence"/>
</dbReference>
<evidence type="ECO:0000313" key="2">
    <source>
        <dbReference type="EMBL" id="GEO34250.1"/>
    </source>
</evidence>
<reference evidence="2 3" key="1">
    <citation type="submission" date="2019-07" db="EMBL/GenBank/DDBJ databases">
        <title>Whole genome shotgun sequence of Cellulomonas aerilata NBRC 106308.</title>
        <authorList>
            <person name="Hosoyama A."/>
            <person name="Uohara A."/>
            <person name="Ohji S."/>
            <person name="Ichikawa N."/>
        </authorList>
    </citation>
    <scope>NUCLEOTIDE SEQUENCE [LARGE SCALE GENOMIC DNA]</scope>
    <source>
        <strain evidence="2 3">NBRC 106308</strain>
    </source>
</reference>
<dbReference type="EMBL" id="BJYY01000013">
    <property type="protein sequence ID" value="GEO34250.1"/>
    <property type="molecule type" value="Genomic_DNA"/>
</dbReference>
<accession>A0A512DDF9</accession>
<evidence type="ECO:0000313" key="3">
    <source>
        <dbReference type="Proteomes" id="UP000321181"/>
    </source>
</evidence>
<dbReference type="RefSeq" id="WP_146903466.1">
    <property type="nucleotide sequence ID" value="NZ_BAAARM010000003.1"/>
</dbReference>
<organism evidence="2 3">
    <name type="scientific">Cellulomonas aerilata</name>
    <dbReference type="NCBI Taxonomy" id="515326"/>
    <lineage>
        <taxon>Bacteria</taxon>
        <taxon>Bacillati</taxon>
        <taxon>Actinomycetota</taxon>
        <taxon>Actinomycetes</taxon>
        <taxon>Micrococcales</taxon>
        <taxon>Cellulomonadaceae</taxon>
        <taxon>Cellulomonas</taxon>
    </lineage>
</organism>
<feature type="compositionally biased region" description="Low complexity" evidence="1">
    <location>
        <begin position="1"/>
        <end position="33"/>
    </location>
</feature>